<evidence type="ECO:0000313" key="1">
    <source>
        <dbReference type="EMBL" id="TLU68038.1"/>
    </source>
</evidence>
<dbReference type="EMBL" id="VCBC01000001">
    <property type="protein sequence ID" value="TLU68038.1"/>
    <property type="molecule type" value="Genomic_DNA"/>
</dbReference>
<proteinExistence type="predicted"/>
<protein>
    <submittedName>
        <fullName evidence="1">Uncharacterized protein</fullName>
    </submittedName>
</protein>
<dbReference type="OrthoDB" id="9795222at2"/>
<name>A0A5R9J1E4_9GAMM</name>
<dbReference type="AlphaFoldDB" id="A0A5R9J1E4"/>
<accession>A0A5R9J1E4</accession>
<reference evidence="1 2" key="1">
    <citation type="submission" date="2019-05" db="EMBL/GenBank/DDBJ databases">
        <title>Genome sequences of Thalassotalea litorea 1K03283.</title>
        <authorList>
            <person name="Zhang D."/>
        </authorList>
    </citation>
    <scope>NUCLEOTIDE SEQUENCE [LARGE SCALE GENOMIC DNA]</scope>
    <source>
        <strain evidence="1 2">MCCC 1K03283</strain>
    </source>
</reference>
<sequence length="155" mass="17486">MAGVRSSLILAKRNPPLNTALGIQNMTMRFLTFLLMFFSTQVFACFAPIQGEEYDALVVITKIGKNRYSYEFPLEVHGYKNDGTVILALSQEERGSIMADSPHMEIFPKEVSGKMKGEFTIPENETNAFLIVSWPPEEDCCLCSFLAYSKLVNRE</sequence>
<organism evidence="1 2">
    <name type="scientific">Thalassotalea litorea</name>
    <dbReference type="NCBI Taxonomy" id="2020715"/>
    <lineage>
        <taxon>Bacteria</taxon>
        <taxon>Pseudomonadati</taxon>
        <taxon>Pseudomonadota</taxon>
        <taxon>Gammaproteobacteria</taxon>
        <taxon>Alteromonadales</taxon>
        <taxon>Colwelliaceae</taxon>
        <taxon>Thalassotalea</taxon>
    </lineage>
</organism>
<evidence type="ECO:0000313" key="2">
    <source>
        <dbReference type="Proteomes" id="UP000307790"/>
    </source>
</evidence>
<keyword evidence="2" id="KW-1185">Reference proteome</keyword>
<gene>
    <name evidence="1" type="ORF">FE810_00015</name>
</gene>
<dbReference type="Proteomes" id="UP000307790">
    <property type="component" value="Unassembled WGS sequence"/>
</dbReference>
<comment type="caution">
    <text evidence="1">The sequence shown here is derived from an EMBL/GenBank/DDBJ whole genome shotgun (WGS) entry which is preliminary data.</text>
</comment>
<dbReference type="RefSeq" id="WP_138317982.1">
    <property type="nucleotide sequence ID" value="NZ_VCBC01000001.1"/>
</dbReference>